<dbReference type="EMBL" id="JARBHB010000004">
    <property type="protein sequence ID" value="KAJ8885052.1"/>
    <property type="molecule type" value="Genomic_DNA"/>
</dbReference>
<protein>
    <submittedName>
        <fullName evidence="3">Uncharacterized protein</fullName>
    </submittedName>
</protein>
<evidence type="ECO:0000313" key="3">
    <source>
        <dbReference type="EMBL" id="KAJ8885052.1"/>
    </source>
</evidence>
<keyword evidence="1" id="KW-0175">Coiled coil</keyword>
<feature type="compositionally biased region" description="Basic and acidic residues" evidence="2">
    <location>
        <begin position="254"/>
        <end position="267"/>
    </location>
</feature>
<feature type="coiled-coil region" evidence="1">
    <location>
        <begin position="82"/>
        <end position="137"/>
    </location>
</feature>
<feature type="region of interest" description="Disordered" evidence="2">
    <location>
        <begin position="246"/>
        <end position="267"/>
    </location>
</feature>
<accession>A0ABQ9HLD3</accession>
<evidence type="ECO:0000256" key="1">
    <source>
        <dbReference type="SAM" id="Coils"/>
    </source>
</evidence>
<keyword evidence="4" id="KW-1185">Reference proteome</keyword>
<evidence type="ECO:0000256" key="2">
    <source>
        <dbReference type="SAM" id="MobiDB-lite"/>
    </source>
</evidence>
<reference evidence="3 4" key="1">
    <citation type="submission" date="2023-02" db="EMBL/GenBank/DDBJ databases">
        <title>LHISI_Scaffold_Assembly.</title>
        <authorList>
            <person name="Stuart O.P."/>
            <person name="Cleave R."/>
            <person name="Magrath M.J.L."/>
            <person name="Mikheyev A.S."/>
        </authorList>
    </citation>
    <scope>NUCLEOTIDE SEQUENCE [LARGE SCALE GENOMIC DNA]</scope>
    <source>
        <strain evidence="3">Daus_M_001</strain>
        <tissue evidence="3">Leg muscle</tissue>
    </source>
</reference>
<sequence>MLRIKFTNSRLGSRDIFRQKLTTLYVVAEQLKLFASHQSKPGSIPVQVTPRFSQVGIMLDDAAAGWRLEDAEFSRSTAMKAKQSADMELAEVQTQLEEANLAKTEAEERAIIATREQSDARLQLEENEEELAVERERGRAGTLAPHYADDDYAAITTLFKVHPAVPPVQNIILKHTRMSENACHASYALLLHYCSHTGGLFREISINCQHQLSVNHTFTSALVSVCTSAVKYTIWLTPCQDKHFTKSQTESASENEKRLSHCHGLHD</sequence>
<dbReference type="Proteomes" id="UP001159363">
    <property type="component" value="Chromosome X"/>
</dbReference>
<organism evidence="3 4">
    <name type="scientific">Dryococelus australis</name>
    <dbReference type="NCBI Taxonomy" id="614101"/>
    <lineage>
        <taxon>Eukaryota</taxon>
        <taxon>Metazoa</taxon>
        <taxon>Ecdysozoa</taxon>
        <taxon>Arthropoda</taxon>
        <taxon>Hexapoda</taxon>
        <taxon>Insecta</taxon>
        <taxon>Pterygota</taxon>
        <taxon>Neoptera</taxon>
        <taxon>Polyneoptera</taxon>
        <taxon>Phasmatodea</taxon>
        <taxon>Verophasmatodea</taxon>
        <taxon>Anareolatae</taxon>
        <taxon>Phasmatidae</taxon>
        <taxon>Eurycanthinae</taxon>
        <taxon>Dryococelus</taxon>
    </lineage>
</organism>
<gene>
    <name evidence="3" type="ORF">PR048_011248</name>
</gene>
<name>A0ABQ9HLD3_9NEOP</name>
<proteinExistence type="predicted"/>
<evidence type="ECO:0000313" key="4">
    <source>
        <dbReference type="Proteomes" id="UP001159363"/>
    </source>
</evidence>
<comment type="caution">
    <text evidence="3">The sequence shown here is derived from an EMBL/GenBank/DDBJ whole genome shotgun (WGS) entry which is preliminary data.</text>
</comment>